<accession>A0A9W9QRT7</accession>
<dbReference type="AlphaFoldDB" id="A0A9W9QRT7"/>
<feature type="compositionally biased region" description="Polar residues" evidence="1">
    <location>
        <begin position="55"/>
        <end position="69"/>
    </location>
</feature>
<keyword evidence="3" id="KW-1185">Reference proteome</keyword>
<feature type="region of interest" description="Disordered" evidence="1">
    <location>
        <begin position="55"/>
        <end position="88"/>
    </location>
</feature>
<sequence>MPADVADEVSTSHRELHELVVGPRLNEYMQPFIDLLPINFSWIDTGKSSNTRQTSLKNLTQASIHSSSWPAADKTLPKEDDPGDDRGT</sequence>
<reference evidence="2" key="1">
    <citation type="submission" date="2022-12" db="EMBL/GenBank/DDBJ databases">
        <authorList>
            <person name="Petersen C."/>
        </authorList>
    </citation>
    <scope>NUCLEOTIDE SEQUENCE</scope>
    <source>
        <strain evidence="2">IBT 35675</strain>
    </source>
</reference>
<gene>
    <name evidence="2" type="ORF">N7541_011949</name>
</gene>
<reference evidence="2" key="2">
    <citation type="journal article" date="2023" name="IMA Fungus">
        <title>Comparative genomic study of the Penicillium genus elucidates a diverse pangenome and 15 lateral gene transfer events.</title>
        <authorList>
            <person name="Petersen C."/>
            <person name="Sorensen T."/>
            <person name="Nielsen M.R."/>
            <person name="Sondergaard T.E."/>
            <person name="Sorensen J.L."/>
            <person name="Fitzpatrick D.A."/>
            <person name="Frisvad J.C."/>
            <person name="Nielsen K.L."/>
        </authorList>
    </citation>
    <scope>NUCLEOTIDE SEQUENCE</scope>
    <source>
        <strain evidence="2">IBT 35675</strain>
    </source>
</reference>
<evidence type="ECO:0000313" key="3">
    <source>
        <dbReference type="Proteomes" id="UP001148299"/>
    </source>
</evidence>
<name>A0A9W9QRT7_PENBR</name>
<comment type="caution">
    <text evidence="2">The sequence shown here is derived from an EMBL/GenBank/DDBJ whole genome shotgun (WGS) entry which is preliminary data.</text>
</comment>
<evidence type="ECO:0000256" key="1">
    <source>
        <dbReference type="SAM" id="MobiDB-lite"/>
    </source>
</evidence>
<dbReference type="Proteomes" id="UP001148299">
    <property type="component" value="Unassembled WGS sequence"/>
</dbReference>
<proteinExistence type="predicted"/>
<feature type="compositionally biased region" description="Basic and acidic residues" evidence="1">
    <location>
        <begin position="75"/>
        <end position="88"/>
    </location>
</feature>
<organism evidence="2 3">
    <name type="scientific">Penicillium brevicompactum</name>
    <dbReference type="NCBI Taxonomy" id="5074"/>
    <lineage>
        <taxon>Eukaryota</taxon>
        <taxon>Fungi</taxon>
        <taxon>Dikarya</taxon>
        <taxon>Ascomycota</taxon>
        <taxon>Pezizomycotina</taxon>
        <taxon>Eurotiomycetes</taxon>
        <taxon>Eurotiomycetidae</taxon>
        <taxon>Eurotiales</taxon>
        <taxon>Aspergillaceae</taxon>
        <taxon>Penicillium</taxon>
    </lineage>
</organism>
<dbReference type="EMBL" id="JAPZBR010000008">
    <property type="protein sequence ID" value="KAJ5342825.1"/>
    <property type="molecule type" value="Genomic_DNA"/>
</dbReference>
<evidence type="ECO:0000313" key="2">
    <source>
        <dbReference type="EMBL" id="KAJ5342825.1"/>
    </source>
</evidence>
<protein>
    <submittedName>
        <fullName evidence="2">Uncharacterized protein</fullName>
    </submittedName>
</protein>